<proteinExistence type="predicted"/>
<evidence type="ECO:0000313" key="1">
    <source>
        <dbReference type="EMBL" id="TCC50960.1"/>
    </source>
</evidence>
<name>A0A4R0JW50_9ACTN</name>
<comment type="caution">
    <text evidence="1">The sequence shown here is derived from an EMBL/GenBank/DDBJ whole genome shotgun (WGS) entry which is preliminary data.</text>
</comment>
<dbReference type="AlphaFoldDB" id="A0A4R0JW50"/>
<dbReference type="SUPFAM" id="SSF56112">
    <property type="entry name" value="Protein kinase-like (PK-like)"/>
    <property type="match status" value="1"/>
</dbReference>
<dbReference type="RefSeq" id="WP_131513656.1">
    <property type="nucleotide sequence ID" value="NZ_SJKD01000002.1"/>
</dbReference>
<dbReference type="EMBL" id="SJKD01000002">
    <property type="protein sequence ID" value="TCC50960.1"/>
    <property type="molecule type" value="Genomic_DNA"/>
</dbReference>
<dbReference type="OrthoDB" id="115252at2"/>
<keyword evidence="2" id="KW-1185">Reference proteome</keyword>
<dbReference type="Proteomes" id="UP000293342">
    <property type="component" value="Unassembled WGS sequence"/>
</dbReference>
<evidence type="ECO:0008006" key="3">
    <source>
        <dbReference type="Google" id="ProtNLM"/>
    </source>
</evidence>
<reference evidence="1 2" key="1">
    <citation type="submission" date="2019-02" db="EMBL/GenBank/DDBJ databases">
        <title>Kribbella capetownensis sp. nov. and Kribbella speibonae sp. nov., isolated from soil.</title>
        <authorList>
            <person name="Curtis S.M."/>
            <person name="Norton I."/>
            <person name="Everest G.J."/>
            <person name="Meyers P.R."/>
        </authorList>
    </citation>
    <scope>NUCLEOTIDE SEQUENCE [LARGE SCALE GENOMIC DNA]</scope>
    <source>
        <strain evidence="1 2">YM53</strain>
    </source>
</reference>
<sequence>MKRWGATGLFEVDGEYVVVKHACPVVYPHAAAVHRAVERAYPQATAELLAHDDDAVWQRSVFAYVSGPTVETVGPAALVTQARTLGEVQSAMADVDLRGLPQYDLTAIPETLLADLSRVADLDDELVAGLRRHLPALQRGIEELTAAVPISIDHPDIQGTNGLVRDNESVVLLDWEEARVGCPMISLDRLRQEADEVGNVPEVLAAYLDALPWGTAAEKRHLADIALQVAPLKLAVEAREYARIIGLPHPHTRYVTTLVTRSLSRLVSGAQLPG</sequence>
<accession>A0A4R0JW50</accession>
<gene>
    <name evidence="1" type="ORF">E0H75_12480</name>
</gene>
<protein>
    <recommendedName>
        <fullName evidence="3">Aminoglycoside phosphotransferase family protein</fullName>
    </recommendedName>
</protein>
<evidence type="ECO:0000313" key="2">
    <source>
        <dbReference type="Proteomes" id="UP000293342"/>
    </source>
</evidence>
<organism evidence="1 2">
    <name type="scientific">Kribbella capetownensis</name>
    <dbReference type="NCBI Taxonomy" id="1572659"/>
    <lineage>
        <taxon>Bacteria</taxon>
        <taxon>Bacillati</taxon>
        <taxon>Actinomycetota</taxon>
        <taxon>Actinomycetes</taxon>
        <taxon>Propionibacteriales</taxon>
        <taxon>Kribbellaceae</taxon>
        <taxon>Kribbella</taxon>
    </lineage>
</organism>
<dbReference type="Gene3D" id="3.90.1200.10">
    <property type="match status" value="1"/>
</dbReference>
<dbReference type="InterPro" id="IPR011009">
    <property type="entry name" value="Kinase-like_dom_sf"/>
</dbReference>